<accession>Q5VRB3</accession>
<dbReference type="EMBL" id="AP002910">
    <property type="protein sequence ID" value="BAD68013.1"/>
    <property type="molecule type" value="Genomic_DNA"/>
</dbReference>
<feature type="region of interest" description="Disordered" evidence="1">
    <location>
        <begin position="1"/>
        <end position="63"/>
    </location>
</feature>
<protein>
    <submittedName>
        <fullName evidence="2">Uncharacterized protein</fullName>
    </submittedName>
</protein>
<accession>Q5VQU6</accession>
<feature type="compositionally biased region" description="Basic residues" evidence="1">
    <location>
        <begin position="40"/>
        <end position="54"/>
    </location>
</feature>
<gene>
    <name evidence="3" type="ORF">P0038D11.9</name>
    <name evidence="2" type="ORF">P0707D10.36</name>
</gene>
<sequence>MVRPATAAPRAARASPWRHTSSGREHREPIPQQPPPAHGPARRRPRRGSPRRARCGPPRLAPPHLFVMGRYLGGVDAYTKLAESGKLPVMANRLGGGADAGAR</sequence>
<proteinExistence type="predicted"/>
<dbReference type="EMBL" id="AP003234">
    <property type="protein sequence ID" value="BAD68179.1"/>
    <property type="molecule type" value="Genomic_DNA"/>
</dbReference>
<organism evidence="2">
    <name type="scientific">Oryza sativa subsp. japonica</name>
    <name type="common">Rice</name>
    <dbReference type="NCBI Taxonomy" id="39947"/>
    <lineage>
        <taxon>Eukaryota</taxon>
        <taxon>Viridiplantae</taxon>
        <taxon>Streptophyta</taxon>
        <taxon>Embryophyta</taxon>
        <taxon>Tracheophyta</taxon>
        <taxon>Spermatophyta</taxon>
        <taxon>Magnoliopsida</taxon>
        <taxon>Liliopsida</taxon>
        <taxon>Poales</taxon>
        <taxon>Poaceae</taxon>
        <taxon>BOP clade</taxon>
        <taxon>Oryzoideae</taxon>
        <taxon>Oryzeae</taxon>
        <taxon>Oryzinae</taxon>
        <taxon>Oryza</taxon>
        <taxon>Oryza sativa</taxon>
    </lineage>
</organism>
<reference evidence="4" key="3">
    <citation type="journal article" date="2008" name="Nucleic Acids Res.">
        <title>The rice annotation project database (RAP-DB): 2008 update.</title>
        <authorList>
            <consortium name="The rice annotation project (RAP)"/>
        </authorList>
    </citation>
    <scope>GENOME REANNOTATION</scope>
    <source>
        <strain evidence="4">cv. Nipponbare</strain>
    </source>
</reference>
<dbReference type="Proteomes" id="UP000817658">
    <property type="component" value="Chromosome 1"/>
</dbReference>
<dbReference type="Proteomes" id="UP000000763">
    <property type="component" value="Chromosome 1"/>
</dbReference>
<name>Q5VQU6_ORYSJ</name>
<reference evidence="4" key="2">
    <citation type="journal article" date="2005" name="Nature">
        <title>The map-based sequence of the rice genome.</title>
        <authorList>
            <consortium name="International rice genome sequencing project (IRGSP)"/>
            <person name="Matsumoto T."/>
            <person name="Wu J."/>
            <person name="Kanamori H."/>
            <person name="Katayose Y."/>
            <person name="Fujisawa M."/>
            <person name="Namiki N."/>
            <person name="Mizuno H."/>
            <person name="Yamamoto K."/>
            <person name="Antonio B.A."/>
            <person name="Baba T."/>
            <person name="Sakata K."/>
            <person name="Nagamura Y."/>
            <person name="Aoki H."/>
            <person name="Arikawa K."/>
            <person name="Arita K."/>
            <person name="Bito T."/>
            <person name="Chiden Y."/>
            <person name="Fujitsuka N."/>
            <person name="Fukunaka R."/>
            <person name="Hamada M."/>
            <person name="Harada C."/>
            <person name="Hayashi A."/>
            <person name="Hijishita S."/>
            <person name="Honda M."/>
            <person name="Hosokawa S."/>
            <person name="Ichikawa Y."/>
            <person name="Idonuma A."/>
            <person name="Iijima M."/>
            <person name="Ikeda M."/>
            <person name="Ikeno M."/>
            <person name="Ito K."/>
            <person name="Ito S."/>
            <person name="Ito T."/>
            <person name="Ito Y."/>
            <person name="Ito Y."/>
            <person name="Iwabuchi A."/>
            <person name="Kamiya K."/>
            <person name="Karasawa W."/>
            <person name="Kurita K."/>
            <person name="Katagiri S."/>
            <person name="Kikuta A."/>
            <person name="Kobayashi H."/>
            <person name="Kobayashi N."/>
            <person name="Machita K."/>
            <person name="Maehara T."/>
            <person name="Masukawa M."/>
            <person name="Mizubayashi T."/>
            <person name="Mukai Y."/>
            <person name="Nagasaki H."/>
            <person name="Nagata Y."/>
            <person name="Naito S."/>
            <person name="Nakashima M."/>
            <person name="Nakama Y."/>
            <person name="Nakamichi Y."/>
            <person name="Nakamura M."/>
            <person name="Meguro A."/>
            <person name="Negishi M."/>
            <person name="Ohta I."/>
            <person name="Ohta T."/>
            <person name="Okamoto M."/>
            <person name="Ono N."/>
            <person name="Saji S."/>
            <person name="Sakaguchi M."/>
            <person name="Sakai K."/>
            <person name="Shibata M."/>
            <person name="Shimokawa T."/>
            <person name="Song J."/>
            <person name="Takazaki Y."/>
            <person name="Terasawa K."/>
            <person name="Tsugane M."/>
            <person name="Tsuji K."/>
            <person name="Ueda S."/>
            <person name="Waki K."/>
            <person name="Yamagata H."/>
            <person name="Yamamoto M."/>
            <person name="Yamamoto S."/>
            <person name="Yamane H."/>
            <person name="Yoshiki S."/>
            <person name="Yoshihara R."/>
            <person name="Yukawa K."/>
            <person name="Zhong H."/>
            <person name="Yano M."/>
            <person name="Yuan Q."/>
            <person name="Ouyang S."/>
            <person name="Liu J."/>
            <person name="Jones K.M."/>
            <person name="Gansberger K."/>
            <person name="Moffat K."/>
            <person name="Hill J."/>
            <person name="Bera J."/>
            <person name="Fadrosh D."/>
            <person name="Jin S."/>
            <person name="Johri S."/>
            <person name="Kim M."/>
            <person name="Overton L."/>
            <person name="Reardon M."/>
            <person name="Tsitrin T."/>
            <person name="Vuong H."/>
            <person name="Weaver B."/>
            <person name="Ciecko A."/>
            <person name="Tallon L."/>
            <person name="Jackson J."/>
            <person name="Pai G."/>
            <person name="Aken S.V."/>
            <person name="Utterback T."/>
            <person name="Reidmuller S."/>
            <person name="Feldblyum T."/>
            <person name="Hsiao J."/>
            <person name="Zismann V."/>
            <person name="Iobst S."/>
            <person name="de Vazeille A.R."/>
            <person name="Buell C.R."/>
            <person name="Ying K."/>
            <person name="Li Y."/>
            <person name="Lu T."/>
            <person name="Huang Y."/>
            <person name="Zhao Q."/>
            <person name="Feng Q."/>
            <person name="Zhang L."/>
            <person name="Zhu J."/>
            <person name="Weng Q."/>
            <person name="Mu J."/>
            <person name="Lu Y."/>
            <person name="Fan D."/>
            <person name="Liu Y."/>
            <person name="Guan J."/>
            <person name="Zhang Y."/>
            <person name="Yu S."/>
            <person name="Liu X."/>
            <person name="Zhang Y."/>
            <person name="Hong G."/>
            <person name="Han B."/>
            <person name="Choisne N."/>
            <person name="Demange N."/>
            <person name="Orjeda G."/>
            <person name="Samain S."/>
            <person name="Cattolico L."/>
            <person name="Pelletier E."/>
            <person name="Couloux A."/>
            <person name="Segurens B."/>
            <person name="Wincker P."/>
            <person name="D'Hont A."/>
            <person name="Scarpelli C."/>
            <person name="Weissenbach J."/>
            <person name="Salanoubat M."/>
            <person name="Quetier F."/>
            <person name="Yu Y."/>
            <person name="Kim H.R."/>
            <person name="Rambo T."/>
            <person name="Currie J."/>
            <person name="Collura K."/>
            <person name="Luo M."/>
            <person name="Yang T."/>
            <person name="Ammiraju J.S.S."/>
            <person name="Engler F."/>
            <person name="Soderlund C."/>
            <person name="Wing R.A."/>
            <person name="Palmer L.E."/>
            <person name="de la Bastide M."/>
            <person name="Spiegel L."/>
            <person name="Nascimento L."/>
            <person name="Zutavern T."/>
            <person name="O'Shaughnessy A."/>
            <person name="Dike S."/>
            <person name="Dedhia N."/>
            <person name="Preston R."/>
            <person name="Balija V."/>
            <person name="McCombie W.R."/>
            <person name="Chow T."/>
            <person name="Chen H."/>
            <person name="Chung M."/>
            <person name="Chen C."/>
            <person name="Shaw J."/>
            <person name="Wu H."/>
            <person name="Hsiao K."/>
            <person name="Chao Y."/>
            <person name="Chu M."/>
            <person name="Cheng C."/>
            <person name="Hour A."/>
            <person name="Lee P."/>
            <person name="Lin S."/>
            <person name="Lin Y."/>
            <person name="Liou J."/>
            <person name="Liu S."/>
            <person name="Hsing Y."/>
            <person name="Raghuvanshi S."/>
            <person name="Mohanty A."/>
            <person name="Bharti A.K."/>
            <person name="Gaur A."/>
            <person name="Gupta V."/>
            <person name="Kumar D."/>
            <person name="Ravi V."/>
            <person name="Vij S."/>
            <person name="Kapur A."/>
            <person name="Khurana P."/>
            <person name="Khurana P."/>
            <person name="Khurana J.P."/>
            <person name="Tyagi A.K."/>
            <person name="Gaikwad K."/>
            <person name="Singh A."/>
            <person name="Dalal V."/>
            <person name="Srivastava S."/>
            <person name="Dixit A."/>
            <person name="Pal A.K."/>
            <person name="Ghazi I.A."/>
            <person name="Yadav M."/>
            <person name="Pandit A."/>
            <person name="Bhargava A."/>
            <person name="Sureshbabu K."/>
            <person name="Batra K."/>
            <person name="Sharma T.R."/>
            <person name="Mohapatra T."/>
            <person name="Singh N.K."/>
            <person name="Messing J."/>
            <person name="Nelson A.B."/>
            <person name="Fuks G."/>
            <person name="Kavchok S."/>
            <person name="Keizer G."/>
            <person name="Linton E."/>
            <person name="Llaca V."/>
            <person name="Song R."/>
            <person name="Tanyolac B."/>
            <person name="Young S."/>
            <person name="Ho-Il K."/>
            <person name="Hahn J.H."/>
            <person name="Sangsakoo G."/>
            <person name="Vanavichit A."/>
            <person name="de Mattos Luiz.A.T."/>
            <person name="Zimmer P.D."/>
            <person name="Malone G."/>
            <person name="Dellagostin O."/>
            <person name="de Oliveira A.C."/>
            <person name="Bevan M."/>
            <person name="Bancroft I."/>
            <person name="Minx P."/>
            <person name="Cordum H."/>
            <person name="Wilson R."/>
            <person name="Cheng Z."/>
            <person name="Jin W."/>
            <person name="Jiang J."/>
            <person name="Leong S.A."/>
            <person name="Iwama H."/>
            <person name="Gojobori T."/>
            <person name="Itoh T."/>
            <person name="Niimura Y."/>
            <person name="Fujii Y."/>
            <person name="Habara T."/>
            <person name="Sakai H."/>
            <person name="Sato Y."/>
            <person name="Wilson G."/>
            <person name="Kumar K."/>
            <person name="McCouch S."/>
            <person name="Juretic N."/>
            <person name="Hoen D."/>
            <person name="Wright S."/>
            <person name="Bruskiewich R."/>
            <person name="Bureau T."/>
            <person name="Miyao A."/>
            <person name="Hirochika H."/>
            <person name="Nishikawa T."/>
            <person name="Kadowaki K."/>
            <person name="Sugiura M."/>
            <person name="Burr B."/>
            <person name="Sasaki T."/>
        </authorList>
    </citation>
    <scope>NUCLEOTIDE SEQUENCE [LARGE SCALE GENOMIC DNA]</scope>
    <source>
        <strain evidence="4">cv. Nipponbare</strain>
    </source>
</reference>
<dbReference type="AlphaFoldDB" id="Q5VQU6"/>
<evidence type="ECO:0000313" key="3">
    <source>
        <dbReference type="EMBL" id="BAD68179.1"/>
    </source>
</evidence>
<feature type="compositionally biased region" description="Low complexity" evidence="1">
    <location>
        <begin position="1"/>
        <end position="15"/>
    </location>
</feature>
<evidence type="ECO:0000313" key="2">
    <source>
        <dbReference type="EMBL" id="BAD68013.1"/>
    </source>
</evidence>
<evidence type="ECO:0000256" key="1">
    <source>
        <dbReference type="SAM" id="MobiDB-lite"/>
    </source>
</evidence>
<evidence type="ECO:0000313" key="4">
    <source>
        <dbReference type="Proteomes" id="UP000000763"/>
    </source>
</evidence>
<reference evidence="2" key="1">
    <citation type="journal article" date="2002" name="Nature">
        <title>The genome sequence and structure of rice chromosome 1.</title>
        <authorList>
            <person name="Sasaki T."/>
            <person name="Matsumoto T."/>
            <person name="Yamamoto K."/>
            <person name="Sakata K."/>
            <person name="Baba T."/>
            <person name="Katayose Y."/>
            <person name="Wu J."/>
            <person name="Niimura Y."/>
            <person name="Cheng Z."/>
            <person name="Nagamura Y."/>
            <person name="Antonio B.A."/>
            <person name="Kanamori H."/>
            <person name="Hosokawa S."/>
            <person name="Masukawa M."/>
            <person name="Arikawa K."/>
            <person name="Chiden Y."/>
            <person name="Hayashi M."/>
            <person name="Okamoto M."/>
            <person name="Ando T."/>
            <person name="Aoki H."/>
            <person name="Arita K."/>
            <person name="Hamada M."/>
            <person name="Harada C."/>
            <person name="Hijishita S."/>
            <person name="Honda M."/>
            <person name="Ichikawa Y."/>
            <person name="Idonuma A."/>
            <person name="Iijima M."/>
            <person name="Ikeda M."/>
            <person name="Ikeno M."/>
            <person name="Itoh S."/>
            <person name="Itoh T."/>
            <person name="Itoh Y."/>
            <person name="Itoh Y."/>
            <person name="Iwabuchi A."/>
            <person name="Kamiya K."/>
            <person name="Karasawa W."/>
            <person name="Katagiri S."/>
            <person name="Kikuta A."/>
            <person name="Kobayashi N."/>
            <person name="Kono I."/>
            <person name="Machita K."/>
            <person name="Maehara T."/>
            <person name="Mizuno H."/>
            <person name="Mizubayashi T."/>
            <person name="Mukai Y."/>
            <person name="Nagasaki H."/>
            <person name="Nakashima M."/>
            <person name="Nakama Y."/>
            <person name="Nakamichi Y."/>
            <person name="Nakamura M."/>
            <person name="Namiki N."/>
            <person name="Negishi M."/>
            <person name="Ohta I."/>
            <person name="Ono N."/>
            <person name="Saji S."/>
            <person name="Sakai K."/>
            <person name="Shibata M."/>
            <person name="Shimokawa T."/>
            <person name="Shomura A."/>
            <person name="Song J."/>
            <person name="Takazaki Y."/>
            <person name="Terasawa K."/>
            <person name="Tsuji K."/>
            <person name="Waki K."/>
            <person name="Yamagata H."/>
            <person name="Yamane H."/>
            <person name="Yoshiki S."/>
            <person name="Yoshihara R."/>
            <person name="Yukawa K."/>
            <person name="Zhong H."/>
            <person name="Iwama H."/>
            <person name="Endo T."/>
            <person name="Ito H."/>
            <person name="Hahn J.H."/>
            <person name="Kim H.I."/>
            <person name="Eun M.Y."/>
            <person name="Yano M."/>
            <person name="Jiang J."/>
            <person name="Gojobori T."/>
        </authorList>
    </citation>
    <scope>NUCLEOTIDE SEQUENCE</scope>
</reference>